<dbReference type="Gene3D" id="1.25.40.10">
    <property type="entry name" value="Tetratricopeptide repeat domain"/>
    <property type="match status" value="1"/>
</dbReference>
<feature type="domain" description="Glycosyltransferase 2-like" evidence="1">
    <location>
        <begin position="31"/>
        <end position="151"/>
    </location>
</feature>
<sequence length="722" mass="83437">METWVEDLPQKKFFTRVSQDECLVTISMLISNRIESVEKCFESFRPLLEQVPSEFIVVDTVGDEHSDGSLDIARKYADKVVHYKWDNDFAKARNAGLKYARGKWFIYLDDDEWFENIEPLIDFFSNPKLYNQYTRVDVMEHSFTSANQIDFGSNEFVRISRITPESKFVNPVHEVLVDTPKVAAYKLSGTIVLHTGYMGQKVKEKAQRNQEIMQAELKKTPTNLHLWLQLIAGAGRPKPIIEMAQEALDVAQKYQLVDWHSQVYVEIYLYRSKAYAKLKMDDEVEKTATEFIKNCDDPFYQGIVAEFMLEVSLNSRKDEKAALYWYDIYQKAIVFLKKLDKTPAQITYFFAGDINTDRMYVAFEKILNVLKDKEDNPYADVQKLIKLTPWTVESRKRQAVLALALKQVFAENDQALLENLAQTSLNDEKLKPEFDKSLDMVDLDLETQLAQQQFDQMVQKLTVSDDTIWLKQNRTQKLTFEDLKAHLSSGVTGEYPNESLIWLCINNQLSPQRYYENVAVENLDQAAHFLVVKAAKKLEEMPKKAALLEEIWEPTIQRNYFLAVWRRRYMFQGSMPYESVLSEARKYSGNMTAFAENYYAKALCQANSPLLPAEVRFAFFLKAAFAYQEQGNLSQCLAALNQALDVYPTSEKLIKRIIQKLDLDRRKQTVINEELNKLAAQVKGQIIALIGQGQKEAASQLLTELKQLTPQDPEITMIENLI</sequence>
<gene>
    <name evidence="2" type="ORF">SAMN05216431_1152</name>
</gene>
<keyword evidence="2" id="KW-0808">Transferase</keyword>
<dbReference type="GO" id="GO:0016740">
    <property type="term" value="F:transferase activity"/>
    <property type="evidence" value="ECO:0007669"/>
    <property type="project" value="UniProtKB-KW"/>
</dbReference>
<organism evidence="2 3">
    <name type="scientific">Ligilactobacillus ruminis</name>
    <dbReference type="NCBI Taxonomy" id="1623"/>
    <lineage>
        <taxon>Bacteria</taxon>
        <taxon>Bacillati</taxon>
        <taxon>Bacillota</taxon>
        <taxon>Bacilli</taxon>
        <taxon>Lactobacillales</taxon>
        <taxon>Lactobacillaceae</taxon>
        <taxon>Ligilactobacillus</taxon>
    </lineage>
</organism>
<dbReference type="Proteomes" id="UP000182089">
    <property type="component" value="Unassembled WGS sequence"/>
</dbReference>
<evidence type="ECO:0000259" key="1">
    <source>
        <dbReference type="Pfam" id="PF00535"/>
    </source>
</evidence>
<evidence type="ECO:0000313" key="3">
    <source>
        <dbReference type="Proteomes" id="UP000182089"/>
    </source>
</evidence>
<dbReference type="InterPro" id="IPR029044">
    <property type="entry name" value="Nucleotide-diphossugar_trans"/>
</dbReference>
<dbReference type="InterPro" id="IPR001173">
    <property type="entry name" value="Glyco_trans_2-like"/>
</dbReference>
<dbReference type="SUPFAM" id="SSF53448">
    <property type="entry name" value="Nucleotide-diphospho-sugar transferases"/>
    <property type="match status" value="1"/>
</dbReference>
<proteinExistence type="predicted"/>
<comment type="caution">
    <text evidence="2">The sequence shown here is derived from an EMBL/GenBank/DDBJ whole genome shotgun (WGS) entry which is preliminary data.</text>
</comment>
<dbReference type="PANTHER" id="PTHR43630:SF2">
    <property type="entry name" value="GLYCOSYLTRANSFERASE"/>
    <property type="match status" value="1"/>
</dbReference>
<dbReference type="InterPro" id="IPR011990">
    <property type="entry name" value="TPR-like_helical_dom_sf"/>
</dbReference>
<protein>
    <submittedName>
        <fullName evidence="2">Glycosyl transferase family 2</fullName>
    </submittedName>
</protein>
<evidence type="ECO:0000313" key="2">
    <source>
        <dbReference type="EMBL" id="SEM93951.1"/>
    </source>
</evidence>
<accession>A0ABY1ADR3</accession>
<dbReference type="PANTHER" id="PTHR43630">
    <property type="entry name" value="POLY-BETA-1,6-N-ACETYL-D-GLUCOSAMINE SYNTHASE"/>
    <property type="match status" value="1"/>
</dbReference>
<dbReference type="Pfam" id="PF00535">
    <property type="entry name" value="Glycos_transf_2"/>
    <property type="match status" value="1"/>
</dbReference>
<dbReference type="Gene3D" id="3.90.550.10">
    <property type="entry name" value="Spore Coat Polysaccharide Biosynthesis Protein SpsA, Chain A"/>
    <property type="match status" value="1"/>
</dbReference>
<dbReference type="EMBL" id="FOCC01000015">
    <property type="protein sequence ID" value="SEM93951.1"/>
    <property type="molecule type" value="Genomic_DNA"/>
</dbReference>
<name>A0ABY1ADR3_9LACO</name>
<reference evidence="2 3" key="1">
    <citation type="submission" date="2016-10" db="EMBL/GenBank/DDBJ databases">
        <authorList>
            <person name="Varghese N."/>
            <person name="Submissions S."/>
        </authorList>
    </citation>
    <scope>NUCLEOTIDE SEQUENCE [LARGE SCALE GENOMIC DNA]</scope>
    <source>
        <strain evidence="2 3">WC1T17</strain>
    </source>
</reference>